<dbReference type="Pfam" id="PF06985">
    <property type="entry name" value="HET"/>
    <property type="match status" value="1"/>
</dbReference>
<accession>A0A1W2TFT8</accession>
<dbReference type="InterPro" id="IPR052895">
    <property type="entry name" value="HetReg/Transcr_Mod"/>
</dbReference>
<reference evidence="2" key="1">
    <citation type="submission" date="2016-03" db="EMBL/GenBank/DDBJ databases">
        <title>Draft genome sequence of Rosellinia necatrix.</title>
        <authorList>
            <person name="Kanematsu S."/>
        </authorList>
    </citation>
    <scope>NUCLEOTIDE SEQUENCE [LARGE SCALE GENOMIC DNA]</scope>
    <source>
        <strain evidence="2">W97</strain>
    </source>
</reference>
<keyword evidence="3" id="KW-1185">Reference proteome</keyword>
<dbReference type="PANTHER" id="PTHR24148:SF64">
    <property type="entry name" value="HETEROKARYON INCOMPATIBILITY DOMAIN-CONTAINING PROTEIN"/>
    <property type="match status" value="1"/>
</dbReference>
<dbReference type="OrthoDB" id="4587016at2759"/>
<evidence type="ECO:0000313" key="3">
    <source>
        <dbReference type="Proteomes" id="UP000054516"/>
    </source>
</evidence>
<dbReference type="OMA" id="VWIQQEA"/>
<protein>
    <submittedName>
        <fullName evidence="2">Putative heterokaryon incompatibility protein</fullName>
    </submittedName>
</protein>
<dbReference type="InterPro" id="IPR010730">
    <property type="entry name" value="HET"/>
</dbReference>
<name>A0A1W2TFT8_ROSNE</name>
<sequence>MYEWNHEIAPVLYQPLEGHLPLRLLLIHPGRPDDPLRTELVPTTIDDAKGSYDATSYTWGLPENPESINCGGSQVWIQRNAFHMILDLRRPDKPRKIWIDAICINQCDLDERAAQVSIMHHIYRCASATWVWLGRPDESSSAVLRYAATLDAKKFVSEFSDCQYGTILAKFTEKSYFFDDSFNAGADANNLRDLATGIVDFLNRPWFSRVWIQQEASLSEKVQVVCGPDYIEWDNIFALAWIMCPKYTETWPDYIHQKLSRTVNNIQAVRIIQKARHYHFQETYGPTDIGLGFEGLINTVSRYEATDPRDRIFAMGNMIINSGEWFEVDYRIPWQILYTDIARRFINADALRFLQNAGRARQEPGTALPSWAPDYSYKEESEFMISAPALWKAGGSCHPALAPTTKASGSKVSPLPKGSRRQFPMSDEVKAFKGPMKSLLQSSASFRCLMSDEIIYIGEVVDTGTGTLEENIAQIVENIKKDIAYVGTLPESTYINGDTLLEAYKLTLIMACDAQQEIVGSDYVRAHWDEWFQWYEQGCTGYWDRRAPALNAAFESSGAATTFRFAVTRHGYFGLVPRPARAGDELAIFQSYELAVVLRRLPPTTAPTPPPPPPPLKAGKQTATAAVVGRDCFFELLGDAYVHGMMENEARCISDEFGCRHEPTQAQRDKMLRESDGGRGQPWATLSLSGHYERIFGTLGPRTVRLV</sequence>
<dbReference type="STRING" id="77044.A0A1W2TFT8"/>
<dbReference type="Proteomes" id="UP000054516">
    <property type="component" value="Unassembled WGS sequence"/>
</dbReference>
<organism evidence="2">
    <name type="scientific">Rosellinia necatrix</name>
    <name type="common">White root-rot fungus</name>
    <dbReference type="NCBI Taxonomy" id="77044"/>
    <lineage>
        <taxon>Eukaryota</taxon>
        <taxon>Fungi</taxon>
        <taxon>Dikarya</taxon>
        <taxon>Ascomycota</taxon>
        <taxon>Pezizomycotina</taxon>
        <taxon>Sordariomycetes</taxon>
        <taxon>Xylariomycetidae</taxon>
        <taxon>Xylariales</taxon>
        <taxon>Xylariaceae</taxon>
        <taxon>Rosellinia</taxon>
    </lineage>
</organism>
<dbReference type="AlphaFoldDB" id="A0A1W2TFT8"/>
<feature type="domain" description="Heterokaryon incompatibility" evidence="1">
    <location>
        <begin position="52"/>
        <end position="215"/>
    </location>
</feature>
<proteinExistence type="predicted"/>
<gene>
    <name evidence="2" type="ORF">SAMD00023353_2401030</name>
</gene>
<dbReference type="PANTHER" id="PTHR24148">
    <property type="entry name" value="ANKYRIN REPEAT DOMAIN-CONTAINING PROTEIN 39 HOMOLOG-RELATED"/>
    <property type="match status" value="1"/>
</dbReference>
<evidence type="ECO:0000313" key="2">
    <source>
        <dbReference type="EMBL" id="GAP86951.1"/>
    </source>
</evidence>
<evidence type="ECO:0000259" key="1">
    <source>
        <dbReference type="Pfam" id="PF06985"/>
    </source>
</evidence>
<dbReference type="EMBL" id="DF977469">
    <property type="protein sequence ID" value="GAP86951.1"/>
    <property type="molecule type" value="Genomic_DNA"/>
</dbReference>